<sequence length="424" mass="46657">MGLFVTSAWIILIEEFSHLLDASLVDSIKESMYNATVGDGYRVGGVDGDNLYPIYSNPWYMRVMCATYVGHMSGDKNMSSWGDRWAEEAVSEFKRYDTISEFNSGTYTGVSLWALSLWGYMPESSVITREAQDIIRKTWETLGEIYNPTLRTLGGPFDRSYGLDMRRYFGFLASQITGMIGGIKNNTAPIPVPLFSAGHLEDAASLAILPLTSKFHDSLVPPSVLTSLTEFKGSHLYTAQAVSPPFDDISVPRNYTVWNDNGVNVGGIQLDDNVVGGAAINPGQHVPALILWDAGKAGGDSLGWLMLYSTAAKIDAVASNTTLAISFPEPRNTIPRATQMTFLIGGIRSPDFSLPSDFMSTVNYSYTFPGLRLTLQKGNVFSEGFERSIEYGSGTWNGESYYNLTWAIPPGRDAPFVVWEFDKV</sequence>
<evidence type="ECO:0000313" key="3">
    <source>
        <dbReference type="Proteomes" id="UP001465976"/>
    </source>
</evidence>
<organism evidence="2 3">
    <name type="scientific">Marasmius crinis-equi</name>
    <dbReference type="NCBI Taxonomy" id="585013"/>
    <lineage>
        <taxon>Eukaryota</taxon>
        <taxon>Fungi</taxon>
        <taxon>Dikarya</taxon>
        <taxon>Basidiomycota</taxon>
        <taxon>Agaricomycotina</taxon>
        <taxon>Agaricomycetes</taxon>
        <taxon>Agaricomycetidae</taxon>
        <taxon>Agaricales</taxon>
        <taxon>Marasmiineae</taxon>
        <taxon>Marasmiaceae</taxon>
        <taxon>Marasmius</taxon>
    </lineage>
</organism>
<dbReference type="PANTHER" id="PTHR40616">
    <property type="entry name" value="LINALOOL DEHYDRATASE_ISOMERASE DOMAIN-CONTAINING PROTEIN"/>
    <property type="match status" value="1"/>
</dbReference>
<name>A0ABR3FD74_9AGAR</name>
<accession>A0ABR3FD74</accession>
<gene>
    <name evidence="2" type="ORF">V5O48_008765</name>
</gene>
<keyword evidence="3" id="KW-1185">Reference proteome</keyword>
<keyword evidence="1" id="KW-0732">Signal</keyword>
<protein>
    <submittedName>
        <fullName evidence="2">Uncharacterized protein</fullName>
    </submittedName>
</protein>
<proteinExistence type="predicted"/>
<dbReference type="EMBL" id="JBAHYK010000531">
    <property type="protein sequence ID" value="KAL0573193.1"/>
    <property type="molecule type" value="Genomic_DNA"/>
</dbReference>
<evidence type="ECO:0000256" key="1">
    <source>
        <dbReference type="SAM" id="SignalP"/>
    </source>
</evidence>
<dbReference type="Proteomes" id="UP001465976">
    <property type="component" value="Unassembled WGS sequence"/>
</dbReference>
<evidence type="ECO:0000313" key="2">
    <source>
        <dbReference type="EMBL" id="KAL0573193.1"/>
    </source>
</evidence>
<reference evidence="2 3" key="1">
    <citation type="submission" date="2024-02" db="EMBL/GenBank/DDBJ databases">
        <title>A draft genome for the cacao thread blight pathogen Marasmius crinis-equi.</title>
        <authorList>
            <person name="Cohen S.P."/>
            <person name="Baruah I.K."/>
            <person name="Amoako-Attah I."/>
            <person name="Bukari Y."/>
            <person name="Meinhardt L.W."/>
            <person name="Bailey B.A."/>
        </authorList>
    </citation>
    <scope>NUCLEOTIDE SEQUENCE [LARGE SCALE GENOMIC DNA]</scope>
    <source>
        <strain evidence="2 3">GH-76</strain>
    </source>
</reference>
<feature type="chain" id="PRO_5045516425" evidence="1">
    <location>
        <begin position="23"/>
        <end position="424"/>
    </location>
</feature>
<comment type="caution">
    <text evidence="2">The sequence shown here is derived from an EMBL/GenBank/DDBJ whole genome shotgun (WGS) entry which is preliminary data.</text>
</comment>
<dbReference type="PANTHER" id="PTHR40616:SF1">
    <property type="entry name" value="LINALOOL DEHYDRATASE_ISOMERASE DOMAIN-CONTAINING PROTEIN"/>
    <property type="match status" value="1"/>
</dbReference>
<feature type="signal peptide" evidence="1">
    <location>
        <begin position="1"/>
        <end position="22"/>
    </location>
</feature>